<keyword evidence="4" id="KW-1185">Reference proteome</keyword>
<dbReference type="PANTHER" id="PTHR33840:SF1">
    <property type="entry name" value="TLE1 PHOSPHOLIPASE DOMAIN-CONTAINING PROTEIN"/>
    <property type="match status" value="1"/>
</dbReference>
<dbReference type="AlphaFoldDB" id="A0A0U5L481"/>
<dbReference type="PATRIC" id="fig|1619313.3.peg.1657"/>
<reference evidence="4" key="1">
    <citation type="submission" date="2015-11" db="EMBL/GenBank/DDBJ databases">
        <authorList>
            <person name="Blom J."/>
        </authorList>
    </citation>
    <scope>NUCLEOTIDE SEQUENCE [LARGE SCALE GENOMIC DNA]</scope>
</reference>
<dbReference type="STRING" id="1619313.EM595_1595"/>
<evidence type="ECO:0000313" key="4">
    <source>
        <dbReference type="Proteomes" id="UP000059419"/>
    </source>
</evidence>
<evidence type="ECO:0000313" key="3">
    <source>
        <dbReference type="EMBL" id="CUU23829.1"/>
    </source>
</evidence>
<accession>A0A0U5L481</accession>
<evidence type="ECO:0000259" key="1">
    <source>
        <dbReference type="Pfam" id="PF09994"/>
    </source>
</evidence>
<dbReference type="InterPro" id="IPR054388">
    <property type="entry name" value="Tle1-like_C"/>
</dbReference>
<name>A0A0U5L481_9GAMM</name>
<proteinExistence type="predicted"/>
<evidence type="ECO:0000259" key="2">
    <source>
        <dbReference type="Pfam" id="PF22137"/>
    </source>
</evidence>
<organism evidence="3 4">
    <name type="scientific">Duffyella gerundensis</name>
    <dbReference type="NCBI Taxonomy" id="1619313"/>
    <lineage>
        <taxon>Bacteria</taxon>
        <taxon>Pseudomonadati</taxon>
        <taxon>Pseudomonadota</taxon>
        <taxon>Gammaproteobacteria</taxon>
        <taxon>Enterobacterales</taxon>
        <taxon>Erwiniaceae</taxon>
        <taxon>Duffyella</taxon>
    </lineage>
</organism>
<dbReference type="KEGG" id="ege:EM595_1595"/>
<feature type="domain" description="T6SS Phospholipase effector Tle1-like C-terminal" evidence="2">
    <location>
        <begin position="307"/>
        <end position="599"/>
    </location>
</feature>
<dbReference type="PANTHER" id="PTHR33840">
    <property type="match status" value="1"/>
</dbReference>
<dbReference type="Pfam" id="PF22137">
    <property type="entry name" value="T6SS_Tle1-like_C"/>
    <property type="match status" value="1"/>
</dbReference>
<protein>
    <submittedName>
        <fullName evidence="3">Uncharacterized protein</fullName>
    </submittedName>
</protein>
<dbReference type="Proteomes" id="UP000059419">
    <property type="component" value="Chromosome 1"/>
</dbReference>
<feature type="domain" description="T6SS Phospholipase effector Tle1-like catalytic" evidence="1">
    <location>
        <begin position="145"/>
        <end position="260"/>
    </location>
</feature>
<dbReference type="InterPro" id="IPR018712">
    <property type="entry name" value="Tle1-like_cat"/>
</dbReference>
<dbReference type="Pfam" id="PF09994">
    <property type="entry name" value="T6SS_Tle1-like_cat"/>
    <property type="match status" value="1"/>
</dbReference>
<gene>
    <name evidence="3" type="ORF">EM595_1595</name>
</gene>
<dbReference type="EMBL" id="LN907827">
    <property type="protein sequence ID" value="CUU23829.1"/>
    <property type="molecule type" value="Genomic_DNA"/>
</dbReference>
<sequence length="656" mass="73654">MPGVGTPFPKINEFAYSSDGLKYALGGEDRINWAMLRLVDALMIAITPTRKGLSDSVAREQIVAMRAHWPLSGEVNRRRAIDTLLQPLRARVVQARPQPIALKLFIYGFSRGAAEARAFASWLSELCVDPVSDNVDLSLLGLPLSIEFLGLLDTVPSVGIARLIPGFDGHMSWASDTQQLPLASRFPGLIKCCHHFIAAHEQRLSFPLDSVRRPEGHYPANTSEVVYPGVHSDVGGGYPPGEQGKSRGSVGEMLSQIVLHDLYAAAFDAGAPLAVLPNKIPSPIKHMQPSRKMSRDAMTEFDISTNLINRFNAWRKLTLLDGAASQADIATAEQYGYQPLQLTCTLENAIIRQMAWMTAWRIGRYTHNSLLTQPFYLNAPQKDAVGLEKDKNNYDMALKKFRHALKNVRRDRPNWQDSITPGPPDYEPTTGQYQLREGAREFEHDYRNWFRDINGSPAERVIQVALDGVLKHPVYLLNGDDENNEYEQMRKEGDYYFGRLFSDRLGTNTRKEPEAQVLALFDEHIHDSRAWFMQSTLGGREPWSGYFRYRMIYCGDKASKQTRLIYLNGQVMGARQVSGSAEYIVESRVVQGGITEAHKVRELASGKTEILSPGNMLPFSNQPVLNAARESARISAEHHHQHIQLALMKIKSEWNA</sequence>